<dbReference type="PROSITE" id="PS51257">
    <property type="entry name" value="PROKAR_LIPOPROTEIN"/>
    <property type="match status" value="1"/>
</dbReference>
<dbReference type="EMBL" id="SMFZ01000002">
    <property type="protein sequence ID" value="TCK19986.1"/>
    <property type="molecule type" value="Genomic_DNA"/>
</dbReference>
<feature type="region of interest" description="Disordered" evidence="1">
    <location>
        <begin position="166"/>
        <end position="221"/>
    </location>
</feature>
<accession>A0A4V6NDD2</accession>
<dbReference type="RefSeq" id="WP_165922387.1">
    <property type="nucleotide sequence ID" value="NZ_SMFZ01000002.1"/>
</dbReference>
<keyword evidence="2" id="KW-0732">Signal</keyword>
<dbReference type="Gene3D" id="2.60.40.1890">
    <property type="entry name" value="PCu(A)C copper chaperone"/>
    <property type="match status" value="1"/>
</dbReference>
<proteinExistence type="predicted"/>
<evidence type="ECO:0000256" key="1">
    <source>
        <dbReference type="SAM" id="MobiDB-lite"/>
    </source>
</evidence>
<feature type="signal peptide" evidence="2">
    <location>
        <begin position="1"/>
        <end position="26"/>
    </location>
</feature>
<dbReference type="SUPFAM" id="SSF110087">
    <property type="entry name" value="DR1885-like metal-binding protein"/>
    <property type="match status" value="1"/>
</dbReference>
<comment type="caution">
    <text evidence="3">The sequence shown here is derived from an EMBL/GenBank/DDBJ whole genome shotgun (WGS) entry which is preliminary data.</text>
</comment>
<name>A0A4V6NDD2_PSEEN</name>
<evidence type="ECO:0000313" key="3">
    <source>
        <dbReference type="EMBL" id="TCK19986.1"/>
    </source>
</evidence>
<evidence type="ECO:0000313" key="4">
    <source>
        <dbReference type="Proteomes" id="UP000295560"/>
    </source>
</evidence>
<evidence type="ECO:0000256" key="2">
    <source>
        <dbReference type="SAM" id="SignalP"/>
    </source>
</evidence>
<dbReference type="Proteomes" id="UP000295560">
    <property type="component" value="Unassembled WGS sequence"/>
</dbReference>
<organism evidence="3 4">
    <name type="scientific">Pseudonocardia endophytica</name>
    <dbReference type="NCBI Taxonomy" id="401976"/>
    <lineage>
        <taxon>Bacteria</taxon>
        <taxon>Bacillati</taxon>
        <taxon>Actinomycetota</taxon>
        <taxon>Actinomycetes</taxon>
        <taxon>Pseudonocardiales</taxon>
        <taxon>Pseudonocardiaceae</taxon>
        <taxon>Pseudonocardia</taxon>
    </lineage>
</organism>
<dbReference type="AlphaFoldDB" id="A0A4V6NDD2"/>
<dbReference type="InterPro" id="IPR007410">
    <property type="entry name" value="LpqE-like"/>
</dbReference>
<feature type="chain" id="PRO_5039728040" description="Copper(I)-binding protein" evidence="2">
    <location>
        <begin position="27"/>
        <end position="221"/>
    </location>
</feature>
<gene>
    <name evidence="3" type="ORF">EV378_3932</name>
</gene>
<protein>
    <recommendedName>
        <fullName evidence="5">Copper(I)-binding protein</fullName>
    </recommendedName>
</protein>
<dbReference type="Pfam" id="PF04314">
    <property type="entry name" value="PCuAC"/>
    <property type="match status" value="1"/>
</dbReference>
<evidence type="ECO:0008006" key="5">
    <source>
        <dbReference type="Google" id="ProtNLM"/>
    </source>
</evidence>
<keyword evidence="4" id="KW-1185">Reference proteome</keyword>
<feature type="compositionally biased region" description="Low complexity" evidence="1">
    <location>
        <begin position="169"/>
        <end position="181"/>
    </location>
</feature>
<sequence>MTRTRRLRQTRALVGAFALAGTLALSGCGAGQIAQTSNEGAAVNGSGTQLGDIVIRDMQVVYPQRPASPEAVYAQGGAAQLKFGIVNEGSTVDRLVRVTSPAATAVQVGGDPSLPKDILLVGGGEGGAAPAGVRPTTIELTGLTAPIRAGVPVPITLTFERAGTTTVLAPIGSPPEGAAAGEPEREESKAEGAAPAGSEQAPENGQGGVPAPAPGTPESGN</sequence>
<reference evidence="3 4" key="1">
    <citation type="submission" date="2019-03" db="EMBL/GenBank/DDBJ databases">
        <title>Sequencing the genomes of 1000 actinobacteria strains.</title>
        <authorList>
            <person name="Klenk H.-P."/>
        </authorList>
    </citation>
    <scope>NUCLEOTIDE SEQUENCE [LARGE SCALE GENOMIC DNA]</scope>
    <source>
        <strain evidence="3 4">DSM 44969</strain>
    </source>
</reference>
<dbReference type="InterPro" id="IPR036182">
    <property type="entry name" value="PCuAC_sf"/>
</dbReference>